<evidence type="ECO:0000313" key="2">
    <source>
        <dbReference type="EMBL" id="GGU68708.1"/>
    </source>
</evidence>
<reference evidence="2" key="1">
    <citation type="journal article" date="2014" name="Int. J. Syst. Evol. Microbiol.">
        <title>Complete genome sequence of Corynebacterium casei LMG S-19264T (=DSM 44701T), isolated from a smear-ripened cheese.</title>
        <authorList>
            <consortium name="US DOE Joint Genome Institute (JGI-PGF)"/>
            <person name="Walter F."/>
            <person name="Albersmeier A."/>
            <person name="Kalinowski J."/>
            <person name="Ruckert C."/>
        </authorList>
    </citation>
    <scope>NUCLEOTIDE SEQUENCE</scope>
    <source>
        <strain evidence="2">JCM 4434</strain>
    </source>
</reference>
<gene>
    <name evidence="2" type="ORF">GCM10010502_19660</name>
</gene>
<dbReference type="AlphaFoldDB" id="A0A8H9HP07"/>
<evidence type="ECO:0000313" key="3">
    <source>
        <dbReference type="Proteomes" id="UP000610124"/>
    </source>
</evidence>
<feature type="region of interest" description="Disordered" evidence="1">
    <location>
        <begin position="1"/>
        <end position="58"/>
    </location>
</feature>
<sequence length="58" mass="5822">MGPGGAQVRFQVEDGLRGGPGSWSASAAASPWTDPHPAGSNDTPGPTGCRGQGKENRC</sequence>
<dbReference type="EMBL" id="BMUB01000004">
    <property type="protein sequence ID" value="GGU68708.1"/>
    <property type="molecule type" value="Genomic_DNA"/>
</dbReference>
<name>A0A8H9HP07_KITAU</name>
<protein>
    <submittedName>
        <fullName evidence="2">Uncharacterized protein</fullName>
    </submittedName>
</protein>
<accession>A0A8H9HP07</accession>
<evidence type="ECO:0000256" key="1">
    <source>
        <dbReference type="SAM" id="MobiDB-lite"/>
    </source>
</evidence>
<reference evidence="2" key="2">
    <citation type="submission" date="2020-09" db="EMBL/GenBank/DDBJ databases">
        <authorList>
            <person name="Sun Q."/>
            <person name="Ohkuma M."/>
        </authorList>
    </citation>
    <scope>NUCLEOTIDE SEQUENCE</scope>
    <source>
        <strain evidence="2">JCM 4434</strain>
    </source>
</reference>
<proteinExistence type="predicted"/>
<comment type="caution">
    <text evidence="2">The sequence shown here is derived from an EMBL/GenBank/DDBJ whole genome shotgun (WGS) entry which is preliminary data.</text>
</comment>
<organism evidence="2 3">
    <name type="scientific">Kitasatospora aureofaciens</name>
    <name type="common">Streptomyces aureofaciens</name>
    <dbReference type="NCBI Taxonomy" id="1894"/>
    <lineage>
        <taxon>Bacteria</taxon>
        <taxon>Bacillati</taxon>
        <taxon>Actinomycetota</taxon>
        <taxon>Actinomycetes</taxon>
        <taxon>Kitasatosporales</taxon>
        <taxon>Streptomycetaceae</taxon>
        <taxon>Kitasatospora</taxon>
    </lineage>
</organism>
<feature type="compositionally biased region" description="Low complexity" evidence="1">
    <location>
        <begin position="22"/>
        <end position="32"/>
    </location>
</feature>
<dbReference type="Proteomes" id="UP000610124">
    <property type="component" value="Unassembled WGS sequence"/>
</dbReference>